<proteinExistence type="predicted"/>
<evidence type="ECO:0000256" key="1">
    <source>
        <dbReference type="SAM" id="MobiDB-lite"/>
    </source>
</evidence>
<dbReference type="PANTHER" id="PTHR36607:SF20">
    <property type="entry name" value="AMINOTRANSFERASE-LIKE PLANT MOBILE DOMAIN-CONTAINING PROTEIN"/>
    <property type="match status" value="1"/>
</dbReference>
<protein>
    <recommendedName>
        <fullName evidence="2">Aminotransferase-like plant mobile domain-containing protein</fullName>
    </recommendedName>
</protein>
<dbReference type="InterPro" id="IPR019557">
    <property type="entry name" value="AminoTfrase-like_pln_mobile"/>
</dbReference>
<evidence type="ECO:0000259" key="2">
    <source>
        <dbReference type="Pfam" id="PF10536"/>
    </source>
</evidence>
<dbReference type="AlphaFoldDB" id="A0AAV6LNN3"/>
<feature type="domain" description="Aminotransferase-like plant mobile" evidence="2">
    <location>
        <begin position="106"/>
        <end position="415"/>
    </location>
</feature>
<comment type="caution">
    <text evidence="3">The sequence shown here is derived from an EMBL/GenBank/DDBJ whole genome shotgun (WGS) entry which is preliminary data.</text>
</comment>
<feature type="compositionally biased region" description="Polar residues" evidence="1">
    <location>
        <begin position="187"/>
        <end position="211"/>
    </location>
</feature>
<gene>
    <name evidence="3" type="ORF">RHGRI_001368</name>
</gene>
<feature type="region of interest" description="Disordered" evidence="1">
    <location>
        <begin position="187"/>
        <end position="218"/>
    </location>
</feature>
<name>A0AAV6LNN3_9ERIC</name>
<dbReference type="Proteomes" id="UP000823749">
    <property type="component" value="Chromosome 1"/>
</dbReference>
<reference evidence="3" key="1">
    <citation type="submission" date="2020-08" db="EMBL/GenBank/DDBJ databases">
        <title>Plant Genome Project.</title>
        <authorList>
            <person name="Zhang R.-G."/>
        </authorList>
    </citation>
    <scope>NUCLEOTIDE SEQUENCE</scope>
    <source>
        <strain evidence="3">WSP0</strain>
        <tissue evidence="3">Leaf</tissue>
    </source>
</reference>
<evidence type="ECO:0000313" key="3">
    <source>
        <dbReference type="EMBL" id="KAG5565452.1"/>
    </source>
</evidence>
<dbReference type="Pfam" id="PF10536">
    <property type="entry name" value="PMD"/>
    <property type="match status" value="1"/>
</dbReference>
<accession>A0AAV6LNN3</accession>
<keyword evidence="4" id="KW-1185">Reference proteome</keyword>
<evidence type="ECO:0000313" key="4">
    <source>
        <dbReference type="Proteomes" id="UP000823749"/>
    </source>
</evidence>
<dbReference type="PANTHER" id="PTHR36607">
    <property type="entry name" value="1,2-DIHYDROXY-3-KETO-5-METHYLTHIOPENTENE DIOXYGENASE 4"/>
    <property type="match status" value="1"/>
</dbReference>
<organism evidence="3 4">
    <name type="scientific">Rhododendron griersonianum</name>
    <dbReference type="NCBI Taxonomy" id="479676"/>
    <lineage>
        <taxon>Eukaryota</taxon>
        <taxon>Viridiplantae</taxon>
        <taxon>Streptophyta</taxon>
        <taxon>Embryophyta</taxon>
        <taxon>Tracheophyta</taxon>
        <taxon>Spermatophyta</taxon>
        <taxon>Magnoliopsida</taxon>
        <taxon>eudicotyledons</taxon>
        <taxon>Gunneridae</taxon>
        <taxon>Pentapetalae</taxon>
        <taxon>asterids</taxon>
        <taxon>Ericales</taxon>
        <taxon>Ericaceae</taxon>
        <taxon>Ericoideae</taxon>
        <taxon>Rhodoreae</taxon>
        <taxon>Rhododendron</taxon>
    </lineage>
</organism>
<sequence>MAIFADTILHGQALLSIAEGQNASDEALLLPVFDPVIGSPFSCQPAVADLAHPRQWFIDTTADLHNLTSSATIPSSKALLLQSSLHSKDDATEHFTLLEKLLEARIYGAVYASLFTYDHDANLIKSFCEHWCPSINTLHIPAGELSISLWDLSYIGGLPVFGKFYDEVIPPARELTGVDENNMLKSKYSNISPNDQSEGASRPTGHTSMPSERTKDEEGAFNELGIKARLREEVYLAAFLSCWLSVFVLPNGKANQIRPTVFKVASMMAHGSTFSLAVPVLASVYHGLKQISSSPTPSQCHAILPIHYIYGWLGNYFDTYLPSTHSQPSVRMVRLAGEKNAKHFIALAARELLRSVDPSRLSSLAMSDKDKRLMVDDGKQFHFWTAYTISLRSSYLTLCCDMQYIVESYSPHRFSR</sequence>
<dbReference type="EMBL" id="JACTNZ010000001">
    <property type="protein sequence ID" value="KAG5565452.1"/>
    <property type="molecule type" value="Genomic_DNA"/>
</dbReference>